<evidence type="ECO:0000259" key="1">
    <source>
        <dbReference type="PROSITE" id="PS50835"/>
    </source>
</evidence>
<reference evidence="2" key="2">
    <citation type="submission" date="2025-08" db="UniProtKB">
        <authorList>
            <consortium name="Ensembl"/>
        </authorList>
    </citation>
    <scope>IDENTIFICATION</scope>
</reference>
<dbReference type="SMART" id="SM00409">
    <property type="entry name" value="IG"/>
    <property type="match status" value="1"/>
</dbReference>
<dbReference type="CDD" id="cd04980">
    <property type="entry name" value="IgV_L_kappa"/>
    <property type="match status" value="1"/>
</dbReference>
<evidence type="ECO:0000313" key="2">
    <source>
        <dbReference type="Ensembl" id="ENSMODP00000054149.1"/>
    </source>
</evidence>
<dbReference type="InParanoid" id="A0A5F8H3J0"/>
<dbReference type="GO" id="GO:0019814">
    <property type="term" value="C:immunoglobulin complex"/>
    <property type="evidence" value="ECO:0000318"/>
    <property type="project" value="GO_Central"/>
</dbReference>
<keyword evidence="3" id="KW-1185">Reference proteome</keyword>
<dbReference type="InterPro" id="IPR007110">
    <property type="entry name" value="Ig-like_dom"/>
</dbReference>
<dbReference type="PANTHER" id="PTHR23267">
    <property type="entry name" value="IMMUNOGLOBULIN LIGHT CHAIN"/>
    <property type="match status" value="1"/>
</dbReference>
<dbReference type="FunFam" id="2.60.40.10:FF:001230">
    <property type="entry name" value="Immunoglobulin kappa variable 8-16"/>
    <property type="match status" value="1"/>
</dbReference>
<sequence>MEPERPFKHEITHSANPNIEAGLHLGSEDEAERPEVVLGLFCMGRSQPLHKAVLTYKYVSVPVCLILGSELSACSFTEDTMMSPSQLLCLLVLWAQESRTATVMTQTPASVSVALGETLTISCRASEDISSALNWYQKPPGKPPKLLIYAADELESGVPARFSGSGSGTDYTLTISSVEAEDAADYFCQQGYLPPTVMEA</sequence>
<accession>A0A5F8H3J0</accession>
<dbReference type="SMART" id="SM00406">
    <property type="entry name" value="IGv"/>
    <property type="match status" value="1"/>
</dbReference>
<proteinExistence type="predicted"/>
<dbReference type="SUPFAM" id="SSF48726">
    <property type="entry name" value="Immunoglobulin"/>
    <property type="match status" value="1"/>
</dbReference>
<name>A0A5F8H3J0_MONDO</name>
<dbReference type="Gene3D" id="2.60.40.10">
    <property type="entry name" value="Immunoglobulins"/>
    <property type="match status" value="1"/>
</dbReference>
<dbReference type="Pfam" id="PF07686">
    <property type="entry name" value="V-set"/>
    <property type="match status" value="1"/>
</dbReference>
<dbReference type="GO" id="GO:0006955">
    <property type="term" value="P:immune response"/>
    <property type="evidence" value="ECO:0000318"/>
    <property type="project" value="GO_Central"/>
</dbReference>
<feature type="domain" description="Ig-like" evidence="1">
    <location>
        <begin position="102"/>
        <end position="189"/>
    </location>
</feature>
<dbReference type="InterPro" id="IPR003599">
    <property type="entry name" value="Ig_sub"/>
</dbReference>
<protein>
    <recommendedName>
        <fullName evidence="1">Ig-like domain-containing protein</fullName>
    </recommendedName>
</protein>
<dbReference type="STRING" id="13616.ENSMODP00000054149"/>
<dbReference type="Ensembl" id="ENSMODT00000081988.1">
    <property type="protein sequence ID" value="ENSMODP00000054149.1"/>
    <property type="gene ID" value="ENSMODG00000044188.1"/>
</dbReference>
<organism evidence="2 3">
    <name type="scientific">Monodelphis domestica</name>
    <name type="common">Gray short-tailed opossum</name>
    <dbReference type="NCBI Taxonomy" id="13616"/>
    <lineage>
        <taxon>Eukaryota</taxon>
        <taxon>Metazoa</taxon>
        <taxon>Chordata</taxon>
        <taxon>Craniata</taxon>
        <taxon>Vertebrata</taxon>
        <taxon>Euteleostomi</taxon>
        <taxon>Mammalia</taxon>
        <taxon>Metatheria</taxon>
        <taxon>Didelphimorphia</taxon>
        <taxon>Didelphidae</taxon>
        <taxon>Monodelphis</taxon>
    </lineage>
</organism>
<dbReference type="Proteomes" id="UP000002280">
    <property type="component" value="Chromosome 1"/>
</dbReference>
<dbReference type="InterPro" id="IPR013106">
    <property type="entry name" value="Ig_V-set"/>
</dbReference>
<reference evidence="2" key="3">
    <citation type="submission" date="2025-09" db="UniProtKB">
        <authorList>
            <consortium name="Ensembl"/>
        </authorList>
    </citation>
    <scope>IDENTIFICATION</scope>
</reference>
<dbReference type="AlphaFoldDB" id="A0A5F8H3J0"/>
<dbReference type="GeneTree" id="ENSGT00940000153924"/>
<reference evidence="2 3" key="1">
    <citation type="journal article" date="2007" name="Nature">
        <title>Genome of the marsupial Monodelphis domestica reveals innovation in non-coding sequences.</title>
        <authorList>
            <person name="Mikkelsen T.S."/>
            <person name="Wakefield M.J."/>
            <person name="Aken B."/>
            <person name="Amemiya C.T."/>
            <person name="Chang J.L."/>
            <person name="Duke S."/>
            <person name="Garber M."/>
            <person name="Gentles A.J."/>
            <person name="Goodstadt L."/>
            <person name="Heger A."/>
            <person name="Jurka J."/>
            <person name="Kamal M."/>
            <person name="Mauceli E."/>
            <person name="Searle S.M."/>
            <person name="Sharpe T."/>
            <person name="Baker M.L."/>
            <person name="Batzer M.A."/>
            <person name="Benos P.V."/>
            <person name="Belov K."/>
            <person name="Clamp M."/>
            <person name="Cook A."/>
            <person name="Cuff J."/>
            <person name="Das R."/>
            <person name="Davidow L."/>
            <person name="Deakin J.E."/>
            <person name="Fazzari M.J."/>
            <person name="Glass J.L."/>
            <person name="Grabherr M."/>
            <person name="Greally J.M."/>
            <person name="Gu W."/>
            <person name="Hore T.A."/>
            <person name="Huttley G.A."/>
            <person name="Kleber M."/>
            <person name="Jirtle R.L."/>
            <person name="Koina E."/>
            <person name="Lee J.T."/>
            <person name="Mahony S."/>
            <person name="Marra M.A."/>
            <person name="Miller R.D."/>
            <person name="Nicholls R.D."/>
            <person name="Oda M."/>
            <person name="Papenfuss A.T."/>
            <person name="Parra Z.E."/>
            <person name="Pollock D.D."/>
            <person name="Ray D.A."/>
            <person name="Schein J.E."/>
            <person name="Speed T.P."/>
            <person name="Thompson K."/>
            <person name="VandeBerg J.L."/>
            <person name="Wade C.M."/>
            <person name="Walker J.A."/>
            <person name="Waters P.D."/>
            <person name="Webber C."/>
            <person name="Weidman J.R."/>
            <person name="Xie X."/>
            <person name="Zody M.C."/>
            <person name="Baldwin J."/>
            <person name="Abdouelleil A."/>
            <person name="Abdulkadir J."/>
            <person name="Abebe A."/>
            <person name="Abera B."/>
            <person name="Abreu J."/>
            <person name="Acer S.C."/>
            <person name="Aftuck L."/>
            <person name="Alexander A."/>
            <person name="An P."/>
            <person name="Anderson E."/>
            <person name="Anderson S."/>
            <person name="Arachi H."/>
            <person name="Azer M."/>
            <person name="Bachantsang P."/>
            <person name="Barry A."/>
            <person name="Bayul T."/>
            <person name="Berlin A."/>
            <person name="Bessette D."/>
            <person name="Bloom T."/>
            <person name="Bloom T."/>
            <person name="Boguslavskiy L."/>
            <person name="Bonnet C."/>
            <person name="Boukhgalter B."/>
            <person name="Bourzgui I."/>
            <person name="Brown A."/>
            <person name="Cahill P."/>
            <person name="Channer S."/>
            <person name="Cheshatsang Y."/>
            <person name="Chuda L."/>
            <person name="Citroen M."/>
            <person name="Collymore A."/>
            <person name="Cooke P."/>
            <person name="Costello M."/>
            <person name="D'Aco K."/>
            <person name="Daza R."/>
            <person name="De Haan G."/>
            <person name="DeGray S."/>
            <person name="DeMaso C."/>
            <person name="Dhargay N."/>
            <person name="Dooley K."/>
            <person name="Dooley E."/>
            <person name="Doricent M."/>
            <person name="Dorje P."/>
            <person name="Dorjee K."/>
            <person name="Dupes A."/>
            <person name="Elong R."/>
            <person name="Falk J."/>
            <person name="Farina A."/>
            <person name="Faro S."/>
            <person name="Ferguson D."/>
            <person name="Fisher S."/>
            <person name="Foley C.D."/>
            <person name="Franke A."/>
            <person name="Friedrich D."/>
            <person name="Gadbois L."/>
            <person name="Gearin G."/>
            <person name="Gearin C.R."/>
            <person name="Giannoukos G."/>
            <person name="Goode T."/>
            <person name="Graham J."/>
            <person name="Grandbois E."/>
            <person name="Grewal S."/>
            <person name="Gyaltsen K."/>
            <person name="Hafez N."/>
            <person name="Hagos B."/>
            <person name="Hall J."/>
            <person name="Henson C."/>
            <person name="Hollinger A."/>
            <person name="Honan T."/>
            <person name="Huard M.D."/>
            <person name="Hughes L."/>
            <person name="Hurhula B."/>
            <person name="Husby M.E."/>
            <person name="Kamat A."/>
            <person name="Kanga B."/>
            <person name="Kashin S."/>
            <person name="Khazanovich D."/>
            <person name="Kisner P."/>
            <person name="Lance K."/>
            <person name="Lara M."/>
            <person name="Lee W."/>
            <person name="Lennon N."/>
            <person name="Letendre F."/>
            <person name="LeVine R."/>
            <person name="Lipovsky A."/>
            <person name="Liu X."/>
            <person name="Liu J."/>
            <person name="Liu S."/>
            <person name="Lokyitsang T."/>
            <person name="Lokyitsang Y."/>
            <person name="Lubonja R."/>
            <person name="Lui A."/>
            <person name="MacDonald P."/>
            <person name="Magnisalis V."/>
            <person name="Maru K."/>
            <person name="Matthews C."/>
            <person name="McCusker W."/>
            <person name="McDonough S."/>
            <person name="Mehta T."/>
            <person name="Meldrim J."/>
            <person name="Meneus L."/>
            <person name="Mihai O."/>
            <person name="Mihalev A."/>
            <person name="Mihova T."/>
            <person name="Mittelman R."/>
            <person name="Mlenga V."/>
            <person name="Montmayeur A."/>
            <person name="Mulrain L."/>
            <person name="Navidi A."/>
            <person name="Naylor J."/>
            <person name="Negash T."/>
            <person name="Nguyen T."/>
            <person name="Nguyen N."/>
            <person name="Nicol R."/>
            <person name="Norbu C."/>
            <person name="Norbu N."/>
            <person name="Novod N."/>
            <person name="O'Neill B."/>
            <person name="Osman S."/>
            <person name="Markiewicz E."/>
            <person name="Oyono O.L."/>
            <person name="Patti C."/>
            <person name="Phunkhang P."/>
            <person name="Pierre F."/>
            <person name="Priest M."/>
            <person name="Raghuraman S."/>
            <person name="Rege F."/>
            <person name="Reyes R."/>
            <person name="Rise C."/>
            <person name="Rogov P."/>
            <person name="Ross K."/>
            <person name="Ryan E."/>
            <person name="Settipalli S."/>
            <person name="Shea T."/>
            <person name="Sherpa N."/>
            <person name="Shi L."/>
            <person name="Shih D."/>
            <person name="Sparrow T."/>
            <person name="Spaulding J."/>
            <person name="Stalker J."/>
            <person name="Stange-Thomann N."/>
            <person name="Stavropoulos S."/>
            <person name="Stone C."/>
            <person name="Strader C."/>
            <person name="Tesfaye S."/>
            <person name="Thomson T."/>
            <person name="Thoulutsang Y."/>
            <person name="Thoulutsang D."/>
            <person name="Topham K."/>
            <person name="Topping I."/>
            <person name="Tsamla T."/>
            <person name="Vassiliev H."/>
            <person name="Vo A."/>
            <person name="Wangchuk T."/>
            <person name="Wangdi T."/>
            <person name="Weiand M."/>
            <person name="Wilkinson J."/>
            <person name="Wilson A."/>
            <person name="Yadav S."/>
            <person name="Young G."/>
            <person name="Yu Q."/>
            <person name="Zembek L."/>
            <person name="Zhong D."/>
            <person name="Zimmer A."/>
            <person name="Zwirko Z."/>
            <person name="Jaffe D.B."/>
            <person name="Alvarez P."/>
            <person name="Brockman W."/>
            <person name="Butler J."/>
            <person name="Chin C."/>
            <person name="Gnerre S."/>
            <person name="MacCallum I."/>
            <person name="Graves J.A."/>
            <person name="Ponting C.P."/>
            <person name="Breen M."/>
            <person name="Samollow P.B."/>
            <person name="Lander E.S."/>
            <person name="Lindblad-Toh K."/>
        </authorList>
    </citation>
    <scope>NUCLEOTIDE SEQUENCE [LARGE SCALE GENOMIC DNA]</scope>
</reference>
<dbReference type="InterPro" id="IPR050150">
    <property type="entry name" value="IgV_Light_Chain"/>
</dbReference>
<dbReference type="InterPro" id="IPR036179">
    <property type="entry name" value="Ig-like_dom_sf"/>
</dbReference>
<dbReference type="InterPro" id="IPR013783">
    <property type="entry name" value="Ig-like_fold"/>
</dbReference>
<evidence type="ECO:0000313" key="3">
    <source>
        <dbReference type="Proteomes" id="UP000002280"/>
    </source>
</evidence>
<dbReference type="PROSITE" id="PS50835">
    <property type="entry name" value="IG_LIKE"/>
    <property type="match status" value="1"/>
</dbReference>